<feature type="transmembrane region" description="Helical" evidence="2">
    <location>
        <begin position="428"/>
        <end position="447"/>
    </location>
</feature>
<protein>
    <submittedName>
        <fullName evidence="3">Bacterial low temperature requirement A protein-domain-containing protein</fullName>
    </submittedName>
</protein>
<comment type="caution">
    <text evidence="3">The sequence shown here is derived from an EMBL/GenBank/DDBJ whole genome shotgun (WGS) entry which is preliminary data.</text>
</comment>
<evidence type="ECO:0000313" key="4">
    <source>
        <dbReference type="Proteomes" id="UP001301769"/>
    </source>
</evidence>
<feature type="transmembrane region" description="Helical" evidence="2">
    <location>
        <begin position="112"/>
        <end position="132"/>
    </location>
</feature>
<dbReference type="PANTHER" id="PTHR42101:SF1">
    <property type="entry name" value="LOW TEMPERATURE REQUIREMENT A"/>
    <property type="match status" value="1"/>
</dbReference>
<dbReference type="PANTHER" id="PTHR42101">
    <property type="entry name" value="CHROMOSOME 16, WHOLE GENOME SHOTGUN SEQUENCE"/>
    <property type="match status" value="1"/>
</dbReference>
<dbReference type="InterPro" id="IPR010640">
    <property type="entry name" value="Low_temperature_requirement_A"/>
</dbReference>
<dbReference type="EMBL" id="MU858195">
    <property type="protein sequence ID" value="KAK4209741.1"/>
    <property type="molecule type" value="Genomic_DNA"/>
</dbReference>
<keyword evidence="2" id="KW-0472">Membrane</keyword>
<feature type="transmembrane region" description="Helical" evidence="2">
    <location>
        <begin position="282"/>
        <end position="301"/>
    </location>
</feature>
<dbReference type="Proteomes" id="UP001301769">
    <property type="component" value="Unassembled WGS sequence"/>
</dbReference>
<feature type="transmembrane region" description="Helical" evidence="2">
    <location>
        <begin position="217"/>
        <end position="239"/>
    </location>
</feature>
<evidence type="ECO:0000313" key="3">
    <source>
        <dbReference type="EMBL" id="KAK4209741.1"/>
    </source>
</evidence>
<dbReference type="Pfam" id="PF06772">
    <property type="entry name" value="LtrA"/>
    <property type="match status" value="1"/>
</dbReference>
<proteinExistence type="predicted"/>
<feature type="transmembrane region" description="Helical" evidence="2">
    <location>
        <begin position="144"/>
        <end position="165"/>
    </location>
</feature>
<keyword evidence="2" id="KW-0812">Transmembrane</keyword>
<evidence type="ECO:0000256" key="1">
    <source>
        <dbReference type="SAM" id="MobiDB-lite"/>
    </source>
</evidence>
<feature type="transmembrane region" description="Helical" evidence="2">
    <location>
        <begin position="530"/>
        <end position="550"/>
    </location>
</feature>
<reference evidence="3" key="1">
    <citation type="journal article" date="2023" name="Mol. Phylogenet. Evol.">
        <title>Genome-scale phylogeny and comparative genomics of the fungal order Sordariales.</title>
        <authorList>
            <person name="Hensen N."/>
            <person name="Bonometti L."/>
            <person name="Westerberg I."/>
            <person name="Brannstrom I.O."/>
            <person name="Guillou S."/>
            <person name="Cros-Aarteil S."/>
            <person name="Calhoun S."/>
            <person name="Haridas S."/>
            <person name="Kuo A."/>
            <person name="Mondo S."/>
            <person name="Pangilinan J."/>
            <person name="Riley R."/>
            <person name="LaButti K."/>
            <person name="Andreopoulos B."/>
            <person name="Lipzen A."/>
            <person name="Chen C."/>
            <person name="Yan M."/>
            <person name="Daum C."/>
            <person name="Ng V."/>
            <person name="Clum A."/>
            <person name="Steindorff A."/>
            <person name="Ohm R.A."/>
            <person name="Martin F."/>
            <person name="Silar P."/>
            <person name="Natvig D.O."/>
            <person name="Lalanne C."/>
            <person name="Gautier V."/>
            <person name="Ament-Velasquez S.L."/>
            <person name="Kruys A."/>
            <person name="Hutchinson M.I."/>
            <person name="Powell A.J."/>
            <person name="Barry K."/>
            <person name="Miller A.N."/>
            <person name="Grigoriev I.V."/>
            <person name="Debuchy R."/>
            <person name="Gladieux P."/>
            <person name="Hiltunen Thoren M."/>
            <person name="Johannesson H."/>
        </authorList>
    </citation>
    <scope>NUCLEOTIDE SEQUENCE</scope>
    <source>
        <strain evidence="3">PSN293</strain>
    </source>
</reference>
<feature type="region of interest" description="Disordered" evidence="1">
    <location>
        <begin position="560"/>
        <end position="593"/>
    </location>
</feature>
<feature type="transmembrane region" description="Helical" evidence="2">
    <location>
        <begin position="80"/>
        <end position="100"/>
    </location>
</feature>
<name>A0AAN6XZY5_9PEZI</name>
<organism evidence="3 4">
    <name type="scientific">Rhypophila decipiens</name>
    <dbReference type="NCBI Taxonomy" id="261697"/>
    <lineage>
        <taxon>Eukaryota</taxon>
        <taxon>Fungi</taxon>
        <taxon>Dikarya</taxon>
        <taxon>Ascomycota</taxon>
        <taxon>Pezizomycotina</taxon>
        <taxon>Sordariomycetes</taxon>
        <taxon>Sordariomycetidae</taxon>
        <taxon>Sordariales</taxon>
        <taxon>Naviculisporaceae</taxon>
        <taxon>Rhypophila</taxon>
    </lineage>
</organism>
<feature type="transmembrane region" description="Helical" evidence="2">
    <location>
        <begin position="467"/>
        <end position="486"/>
    </location>
</feature>
<feature type="transmembrane region" description="Helical" evidence="2">
    <location>
        <begin position="493"/>
        <end position="515"/>
    </location>
</feature>
<dbReference type="AlphaFoldDB" id="A0AAN6XZY5"/>
<keyword evidence="2" id="KW-1133">Transmembrane helix</keyword>
<keyword evidence="4" id="KW-1185">Reference proteome</keyword>
<accession>A0AAN6XZY5</accession>
<gene>
    <name evidence="3" type="ORF">QBC37DRAFT_48131</name>
</gene>
<evidence type="ECO:0000256" key="2">
    <source>
        <dbReference type="SAM" id="Phobius"/>
    </source>
</evidence>
<feature type="transmembrane region" description="Helical" evidence="2">
    <location>
        <begin position="177"/>
        <end position="197"/>
    </location>
</feature>
<feature type="region of interest" description="Disordered" evidence="1">
    <location>
        <begin position="1"/>
        <end position="21"/>
    </location>
</feature>
<reference evidence="3" key="2">
    <citation type="submission" date="2023-05" db="EMBL/GenBank/DDBJ databases">
        <authorList>
            <consortium name="Lawrence Berkeley National Laboratory"/>
            <person name="Steindorff A."/>
            <person name="Hensen N."/>
            <person name="Bonometti L."/>
            <person name="Westerberg I."/>
            <person name="Brannstrom I.O."/>
            <person name="Guillou S."/>
            <person name="Cros-Aarteil S."/>
            <person name="Calhoun S."/>
            <person name="Haridas S."/>
            <person name="Kuo A."/>
            <person name="Mondo S."/>
            <person name="Pangilinan J."/>
            <person name="Riley R."/>
            <person name="Labutti K."/>
            <person name="Andreopoulos B."/>
            <person name="Lipzen A."/>
            <person name="Chen C."/>
            <person name="Yanf M."/>
            <person name="Daum C."/>
            <person name="Ng V."/>
            <person name="Clum A."/>
            <person name="Ohm R."/>
            <person name="Martin F."/>
            <person name="Silar P."/>
            <person name="Natvig D."/>
            <person name="Lalanne C."/>
            <person name="Gautier V."/>
            <person name="Ament-Velasquez S.L."/>
            <person name="Kruys A."/>
            <person name="Hutchinson M.I."/>
            <person name="Powell A.J."/>
            <person name="Barry K."/>
            <person name="Miller A.N."/>
            <person name="Grigoriev I.V."/>
            <person name="Debuchy R."/>
            <person name="Gladieux P."/>
            <person name="Thoren M.H."/>
            <person name="Johannesson H."/>
        </authorList>
    </citation>
    <scope>NUCLEOTIDE SEQUENCE</scope>
    <source>
        <strain evidence="3">PSN293</strain>
    </source>
</reference>
<sequence>MSPPLLGKKTKKSLDAEKSRRRIHRTAPWIKNPLQGVDKEHLVFAPRHEASTLELFIDLFFVANLATFTTYHPIVDHSSLFAYVGFFAIIWLTWFHVTLHDVRFAHDTVFERVAKVLQMICFVGFALVGSEFAPGTEKGDNTNFRILCYTLVLSRTLFAIQYMVVGTFTAMARRTDLFLPLALNIVVYLVAAGAFAAMISKFPDDKPADESNGIYSVWWVVMTLETIATIAISCSWRMLSFKKTHLIERMGLLTLIVIGEGAIGVTKTISRMMGKNGLDPEGSAMVLCIVLLLIGIWMIYFDNHPHGHYGTIRQQIWSALHFPIHLAIVGLVEGAQQVALARYTTKNIDKLESSFVKYCFKEHLDGSKLTDKLFETIKYFQLDKKLQSIIYTDEITVGLWDLGNTTGICDPSVVGVGKTSSEDLPDSLYKVFLYSVAAIYSSLGLAIPIDENPIEAMFESWKLIYRYFWASFTILIGCFLVCMILIRRNKMDIFDWSAICSRSTAIAIGCVLLAFSAKYDLIYRIIQEPIILPLAVCVLYAILILDRVSAWVANRRNRRSGDPLTGDGGGEGGHGAHDEEQEEPVTAVDGSGPAKMDHRMSYNPLGGSFMPAYHGADTTAYSSGSYVTPSTPPTYGYQQPTPPVVYPANPGYASGGYFPVNNGQYHG</sequence>